<proteinExistence type="predicted"/>
<dbReference type="AlphaFoldDB" id="A0A834XIL9"/>
<accession>A0A834XIL9</accession>
<organism evidence="1 2">
    <name type="scientific">Senna tora</name>
    <dbReference type="NCBI Taxonomy" id="362788"/>
    <lineage>
        <taxon>Eukaryota</taxon>
        <taxon>Viridiplantae</taxon>
        <taxon>Streptophyta</taxon>
        <taxon>Embryophyta</taxon>
        <taxon>Tracheophyta</taxon>
        <taxon>Spermatophyta</taxon>
        <taxon>Magnoliopsida</taxon>
        <taxon>eudicotyledons</taxon>
        <taxon>Gunneridae</taxon>
        <taxon>Pentapetalae</taxon>
        <taxon>rosids</taxon>
        <taxon>fabids</taxon>
        <taxon>Fabales</taxon>
        <taxon>Fabaceae</taxon>
        <taxon>Caesalpinioideae</taxon>
        <taxon>Cassia clade</taxon>
        <taxon>Senna</taxon>
    </lineage>
</organism>
<dbReference type="EMBL" id="JAAIUW010000001">
    <property type="protein sequence ID" value="KAF7844476.1"/>
    <property type="molecule type" value="Genomic_DNA"/>
</dbReference>
<evidence type="ECO:0000313" key="2">
    <source>
        <dbReference type="Proteomes" id="UP000634136"/>
    </source>
</evidence>
<sequence length="78" mass="9082">MHLISFSNIDRDIQNLNKMNNMRRDQGSLGRLQLLHFQQEEEDARQRLDDGTTSTLDCRMSVDLVHLEASDHETSQIL</sequence>
<keyword evidence="2" id="KW-1185">Reference proteome</keyword>
<reference evidence="1" key="1">
    <citation type="submission" date="2020-09" db="EMBL/GenBank/DDBJ databases">
        <title>Genome-Enabled Discovery of Anthraquinone Biosynthesis in Senna tora.</title>
        <authorList>
            <person name="Kang S.-H."/>
            <person name="Pandey R.P."/>
            <person name="Lee C.-M."/>
            <person name="Sim J.-S."/>
            <person name="Jeong J.-T."/>
            <person name="Choi B.-S."/>
            <person name="Jung M."/>
            <person name="Ginzburg D."/>
            <person name="Zhao K."/>
            <person name="Won S.Y."/>
            <person name="Oh T.-J."/>
            <person name="Yu Y."/>
            <person name="Kim N.-H."/>
            <person name="Lee O.R."/>
            <person name="Lee T.-H."/>
            <person name="Bashyal P."/>
            <person name="Kim T.-S."/>
            <person name="Lee W.-H."/>
            <person name="Kawkins C."/>
            <person name="Kim C.-K."/>
            <person name="Kim J.S."/>
            <person name="Ahn B.O."/>
            <person name="Rhee S.Y."/>
            <person name="Sohng J.K."/>
        </authorList>
    </citation>
    <scope>NUCLEOTIDE SEQUENCE</scope>
    <source>
        <tissue evidence="1">Leaf</tissue>
    </source>
</reference>
<gene>
    <name evidence="1" type="ORF">G2W53_001381</name>
</gene>
<name>A0A834XIL9_9FABA</name>
<protein>
    <submittedName>
        <fullName evidence="1">Uncharacterized protein</fullName>
    </submittedName>
</protein>
<dbReference type="Proteomes" id="UP000634136">
    <property type="component" value="Unassembled WGS sequence"/>
</dbReference>
<comment type="caution">
    <text evidence="1">The sequence shown here is derived from an EMBL/GenBank/DDBJ whole genome shotgun (WGS) entry which is preliminary data.</text>
</comment>
<evidence type="ECO:0000313" key="1">
    <source>
        <dbReference type="EMBL" id="KAF7844476.1"/>
    </source>
</evidence>